<dbReference type="Pfam" id="PF07731">
    <property type="entry name" value="Cu-oxidase_2"/>
    <property type="match status" value="1"/>
</dbReference>
<keyword evidence="3" id="KW-0560">Oxidoreductase</keyword>
<evidence type="ECO:0000259" key="5">
    <source>
        <dbReference type="Pfam" id="PF07731"/>
    </source>
</evidence>
<evidence type="ECO:0000256" key="1">
    <source>
        <dbReference type="ARBA" id="ARBA00004459"/>
    </source>
</evidence>
<dbReference type="EMBL" id="SNZP01000009">
    <property type="protein sequence ID" value="TDR77830.1"/>
    <property type="molecule type" value="Genomic_DNA"/>
</dbReference>
<sequence length="494" mass="54035">MDRRSFLGGMLLSGLGGFSLKTLAETLPQAMPGPVGSAALLDPALLSAGADLAAMPKLINESRQAGLFKATLIAAPARVPLLSTGPTEFWAYNGSLPGPLIEVTEGDNVEITLVNQLTQPTTIHWHGLPVPPGQDGNPHDAVAPGQSHTYRFTLPVGCAGSYWYHPHPHLLAAEQVYRGMAGGFIVRARQDPLAQIPERSLILSDLKLDARGQIAPNDSDDWMNGREGQFVLTNGQNRPVLRFSPQGRERWRVWNANSARYLRLQLPGSTLTLVGTDGGLLEKPQAGLEEYLLAPGQRAEFIVDAGQRRDLAKLVSAVYDRGKMGDVAPEHPIAILSVDFSAVSASALPPLPDKLVVIPDLGKPVAHKRVVFSESMSMRNGQHEMKFLVNGRQYDMNRIDLKSRAGDVEVWEIANQADMDHPFHLHGTQFQVLSRELDGEAIAVPYKAWHDTVNLKSGETVRIKTVQHWPGIRMFHCHILEHEAAGMMGQLKVI</sequence>
<evidence type="ECO:0000313" key="8">
    <source>
        <dbReference type="Proteomes" id="UP000295611"/>
    </source>
</evidence>
<dbReference type="Gene3D" id="2.60.40.420">
    <property type="entry name" value="Cupredoxins - blue copper proteins"/>
    <property type="match status" value="3"/>
</dbReference>
<comment type="subcellular location">
    <subcellularLocation>
        <location evidence="1">Cell outer membrane</location>
        <topology evidence="1">Lipid-anchor</topology>
    </subcellularLocation>
</comment>
<gene>
    <name evidence="7" type="ORF">DFP86_10970</name>
</gene>
<evidence type="ECO:0000259" key="4">
    <source>
        <dbReference type="Pfam" id="PF00394"/>
    </source>
</evidence>
<evidence type="ECO:0000256" key="3">
    <source>
        <dbReference type="ARBA" id="ARBA00023002"/>
    </source>
</evidence>
<keyword evidence="2" id="KW-0479">Metal-binding</keyword>
<dbReference type="InterPro" id="IPR011707">
    <property type="entry name" value="Cu-oxidase-like_N"/>
</dbReference>
<dbReference type="GO" id="GO:0009279">
    <property type="term" value="C:cell outer membrane"/>
    <property type="evidence" value="ECO:0007669"/>
    <property type="project" value="UniProtKB-SubCell"/>
</dbReference>
<proteinExistence type="predicted"/>
<accession>A0A4R7B4R2</accession>
<reference evidence="7 8" key="1">
    <citation type="submission" date="2019-03" db="EMBL/GenBank/DDBJ databases">
        <title>Genomic Encyclopedia of Type Strains, Phase III (KMG-III): the genomes of soil and plant-associated and newly described type strains.</title>
        <authorList>
            <person name="Whitman W."/>
        </authorList>
    </citation>
    <scope>NUCLEOTIDE SEQUENCE [LARGE SCALE GENOMIC DNA]</scope>
    <source>
        <strain evidence="7 8">CECT 8976</strain>
    </source>
</reference>
<dbReference type="SUPFAM" id="SSF49503">
    <property type="entry name" value="Cupredoxins"/>
    <property type="match status" value="3"/>
</dbReference>
<dbReference type="PANTHER" id="PTHR11709:SF2">
    <property type="entry name" value="MULTICOPPER OXIDASE LPR1"/>
    <property type="match status" value="1"/>
</dbReference>
<organism evidence="7 8">
    <name type="scientific">Paludibacterium purpuratum</name>
    <dbReference type="NCBI Taxonomy" id="1144873"/>
    <lineage>
        <taxon>Bacteria</taxon>
        <taxon>Pseudomonadati</taxon>
        <taxon>Pseudomonadota</taxon>
        <taxon>Betaproteobacteria</taxon>
        <taxon>Neisseriales</taxon>
        <taxon>Chromobacteriaceae</taxon>
        <taxon>Paludibacterium</taxon>
    </lineage>
</organism>
<feature type="domain" description="Plastocyanin-like" evidence="4">
    <location>
        <begin position="226"/>
        <end position="309"/>
    </location>
</feature>
<dbReference type="AlphaFoldDB" id="A0A4R7B4R2"/>
<evidence type="ECO:0000256" key="2">
    <source>
        <dbReference type="ARBA" id="ARBA00022723"/>
    </source>
</evidence>
<dbReference type="Pfam" id="PF07732">
    <property type="entry name" value="Cu-oxidase_3"/>
    <property type="match status" value="1"/>
</dbReference>
<dbReference type="OrthoDB" id="9757546at2"/>
<dbReference type="Proteomes" id="UP000295611">
    <property type="component" value="Unassembled WGS sequence"/>
</dbReference>
<comment type="caution">
    <text evidence="7">The sequence shown here is derived from an EMBL/GenBank/DDBJ whole genome shotgun (WGS) entry which is preliminary data.</text>
</comment>
<evidence type="ECO:0000313" key="7">
    <source>
        <dbReference type="EMBL" id="TDR77830.1"/>
    </source>
</evidence>
<dbReference type="GO" id="GO:0016491">
    <property type="term" value="F:oxidoreductase activity"/>
    <property type="evidence" value="ECO:0007669"/>
    <property type="project" value="UniProtKB-KW"/>
</dbReference>
<name>A0A4R7B4R2_9NEIS</name>
<feature type="domain" description="Plastocyanin-like" evidence="5">
    <location>
        <begin position="377"/>
        <end position="493"/>
    </location>
</feature>
<dbReference type="CDD" id="cd13881">
    <property type="entry name" value="CuRO_2_McoC_like"/>
    <property type="match status" value="1"/>
</dbReference>
<dbReference type="InterPro" id="IPR011706">
    <property type="entry name" value="Cu-oxidase_C"/>
</dbReference>
<keyword evidence="8" id="KW-1185">Reference proteome</keyword>
<dbReference type="PROSITE" id="PS00080">
    <property type="entry name" value="MULTICOPPER_OXIDASE2"/>
    <property type="match status" value="1"/>
</dbReference>
<dbReference type="InterPro" id="IPR045087">
    <property type="entry name" value="Cu-oxidase_fam"/>
</dbReference>
<dbReference type="Pfam" id="PF00394">
    <property type="entry name" value="Cu-oxidase"/>
    <property type="match status" value="1"/>
</dbReference>
<dbReference type="PANTHER" id="PTHR11709">
    <property type="entry name" value="MULTI-COPPER OXIDASE"/>
    <property type="match status" value="1"/>
</dbReference>
<evidence type="ECO:0000259" key="6">
    <source>
        <dbReference type="Pfam" id="PF07732"/>
    </source>
</evidence>
<dbReference type="InterPro" id="IPR008972">
    <property type="entry name" value="Cupredoxin"/>
</dbReference>
<feature type="domain" description="Plastocyanin-like" evidence="6">
    <location>
        <begin position="86"/>
        <end position="190"/>
    </location>
</feature>
<dbReference type="InterPro" id="IPR001117">
    <property type="entry name" value="Cu-oxidase_2nd"/>
</dbReference>
<dbReference type="RefSeq" id="WP_133681498.1">
    <property type="nucleotide sequence ID" value="NZ_SNZP01000009.1"/>
</dbReference>
<dbReference type="GO" id="GO:0005507">
    <property type="term" value="F:copper ion binding"/>
    <property type="evidence" value="ECO:0007669"/>
    <property type="project" value="InterPro"/>
</dbReference>
<dbReference type="CDD" id="cd13902">
    <property type="entry name" value="CuRO_3_McoC_like"/>
    <property type="match status" value="1"/>
</dbReference>
<protein>
    <submittedName>
        <fullName evidence="7">FtsP/CotA-like multicopper oxidase with cupredoxin domain</fullName>
    </submittedName>
</protein>
<dbReference type="InterPro" id="IPR002355">
    <property type="entry name" value="Cu_oxidase_Cu_BS"/>
</dbReference>